<keyword evidence="2" id="KW-0732">Signal</keyword>
<dbReference type="SUPFAM" id="SSF50494">
    <property type="entry name" value="Trypsin-like serine proteases"/>
    <property type="match status" value="1"/>
</dbReference>
<feature type="signal peptide" evidence="2">
    <location>
        <begin position="1"/>
        <end position="37"/>
    </location>
</feature>
<feature type="chain" id="PRO_5025633656" evidence="2">
    <location>
        <begin position="38"/>
        <end position="489"/>
    </location>
</feature>
<dbReference type="OrthoDB" id="6810892at2"/>
<proteinExistence type="predicted"/>
<accession>A0A6B9FP69</accession>
<dbReference type="AlphaFoldDB" id="A0A6B9FP69"/>
<evidence type="ECO:0000256" key="1">
    <source>
        <dbReference type="SAM" id="MobiDB-lite"/>
    </source>
</evidence>
<gene>
    <name evidence="3" type="ORF">MMSR116_22765</name>
</gene>
<dbReference type="Proteomes" id="UP000012488">
    <property type="component" value="Chromosome"/>
</dbReference>
<protein>
    <submittedName>
        <fullName evidence="3">Trypsin-like peptidase domain-containing protein</fullName>
    </submittedName>
</protein>
<evidence type="ECO:0000256" key="2">
    <source>
        <dbReference type="SAM" id="SignalP"/>
    </source>
</evidence>
<reference evidence="3 4" key="2">
    <citation type="journal article" date="2013" name="Genome Announc.">
        <title>Draft Genome Sequence of Methylobacterium mesophilicum Strain SR1.6/6, Isolated from Citrus sinensis.</title>
        <authorList>
            <person name="Marinho Almeida D."/>
            <person name="Dini-Andreote F."/>
            <person name="Camargo Neves A.A."/>
            <person name="Juca Ramos R.T."/>
            <person name="Andreote F.D."/>
            <person name="Carneiro A.R."/>
            <person name="Oliveira de Souza Lima A."/>
            <person name="Caracciolo Gomes de Sa P.H."/>
            <person name="Ribeiro Barbosa M.S."/>
            <person name="Araujo W.L."/>
            <person name="Silva A."/>
        </authorList>
    </citation>
    <scope>NUCLEOTIDE SEQUENCE [LARGE SCALE GENOMIC DNA]</scope>
    <source>
        <strain evidence="3 4">SR1.6/6</strain>
    </source>
</reference>
<organism evidence="3 4">
    <name type="scientific">Methylobacterium mesophilicum SR1.6/6</name>
    <dbReference type="NCBI Taxonomy" id="908290"/>
    <lineage>
        <taxon>Bacteria</taxon>
        <taxon>Pseudomonadati</taxon>
        <taxon>Pseudomonadota</taxon>
        <taxon>Alphaproteobacteria</taxon>
        <taxon>Hyphomicrobiales</taxon>
        <taxon>Methylobacteriaceae</taxon>
        <taxon>Methylobacterium</taxon>
    </lineage>
</organism>
<evidence type="ECO:0000313" key="4">
    <source>
        <dbReference type="Proteomes" id="UP000012488"/>
    </source>
</evidence>
<evidence type="ECO:0000313" key="3">
    <source>
        <dbReference type="EMBL" id="QGY04411.1"/>
    </source>
</evidence>
<dbReference type="RefSeq" id="WP_010686259.1">
    <property type="nucleotide sequence ID" value="NZ_CP043538.1"/>
</dbReference>
<dbReference type="KEGG" id="mmes:MMSR116_22765"/>
<reference evidence="3 4" key="1">
    <citation type="journal article" date="2012" name="Genet. Mol. Biol.">
        <title>Analysis of 16S rRNA and mxaF genes revealing insights into Methylobacterium niche-specific plant association.</title>
        <authorList>
            <person name="Dourado M.N."/>
            <person name="Andreote F.D."/>
            <person name="Dini-Andreote F."/>
            <person name="Conti R."/>
            <person name="Araujo J.M."/>
            <person name="Araujo W.L."/>
        </authorList>
    </citation>
    <scope>NUCLEOTIDE SEQUENCE [LARGE SCALE GENOMIC DNA]</scope>
    <source>
        <strain evidence="3 4">SR1.6/6</strain>
    </source>
</reference>
<name>A0A6B9FP69_9HYPH</name>
<dbReference type="InterPro" id="IPR009003">
    <property type="entry name" value="Peptidase_S1_PA"/>
</dbReference>
<dbReference type="EMBL" id="CP043538">
    <property type="protein sequence ID" value="QGY04411.1"/>
    <property type="molecule type" value="Genomic_DNA"/>
</dbReference>
<sequence>MVSGDASRCRIPGAPRGRARRATALAILIALGTGAVAAQDRPAPARAAPGSVPAVGAPVDPAFEAMKAGFEALPEADRKALQDALVWTGAFNAVVSGAFGRRTYEALTAYAARTGGADPLDPRERAALLAAGAAARNAARFRVAVDPGTGAVMGVPERLLAKRTALPSGTRWQSQDGRVTLESRAFPPGAESLDALFEKATAPLPGRKVTYKLRRPDTVVVTAETGPGLSYIRYAIGPEGVRGFLLGYDRALAPEVDRLVIAVANAFVPFPDPAAAPAAQLPSGPAPETRVPNPVPQPQAAAPLRPASLASAPASGAGLAVAPGRVLTATAVLENCVQPRVGATPARVLATDPAGLTLLDVPGAPAPLRPAIRSETVGGEESVIALAPGSDGVQAAPGDARGGDVIAALQPGSSGAPVLDRSGALVGIVARYPAAPRRVAGVVPPARLPVVPARAITAFLATQGIAGAAPRPGGGPGAVAPAVVGITCR</sequence>
<feature type="region of interest" description="Disordered" evidence="1">
    <location>
        <begin position="276"/>
        <end position="308"/>
    </location>
</feature>